<dbReference type="EMBL" id="AGUD01000266">
    <property type="protein sequence ID" value="EHN09595.1"/>
    <property type="molecule type" value="Genomic_DNA"/>
</dbReference>
<dbReference type="RefSeq" id="WP_007577788.1">
    <property type="nucleotide sequence ID" value="NZ_AGUD01000266.1"/>
</dbReference>
<gene>
    <name evidence="1" type="ORF">PAI11_35710</name>
</gene>
<keyword evidence="2" id="KW-1185">Reference proteome</keyword>
<accession>H0E9Q1</accession>
<protein>
    <submittedName>
        <fullName evidence="1">Uncharacterized protein</fullName>
    </submittedName>
</protein>
<dbReference type="Proteomes" id="UP000005143">
    <property type="component" value="Unassembled WGS sequence"/>
</dbReference>
<evidence type="ECO:0000313" key="2">
    <source>
        <dbReference type="Proteomes" id="UP000005143"/>
    </source>
</evidence>
<organism evidence="1 2">
    <name type="scientific">Patulibacter medicamentivorans</name>
    <dbReference type="NCBI Taxonomy" id="1097667"/>
    <lineage>
        <taxon>Bacteria</taxon>
        <taxon>Bacillati</taxon>
        <taxon>Actinomycetota</taxon>
        <taxon>Thermoleophilia</taxon>
        <taxon>Solirubrobacterales</taxon>
        <taxon>Patulibacteraceae</taxon>
        <taxon>Patulibacter</taxon>
    </lineage>
</organism>
<dbReference type="AlphaFoldDB" id="H0E9Q1"/>
<comment type="caution">
    <text evidence="1">The sequence shown here is derived from an EMBL/GenBank/DDBJ whole genome shotgun (WGS) entry which is preliminary data.</text>
</comment>
<proteinExistence type="predicted"/>
<evidence type="ECO:0000313" key="1">
    <source>
        <dbReference type="EMBL" id="EHN09595.1"/>
    </source>
</evidence>
<name>H0E9Q1_9ACTN</name>
<sequence length="55" mass="5399">MAVFAVGLTAMSGAPGVASLTQTACALAVIAIFTILGADPYMRPSCGRTGPGSRA</sequence>
<reference evidence="1 2" key="1">
    <citation type="journal article" date="2013" name="Biodegradation">
        <title>Quantitative proteomic analysis of ibuprofen-degrading Patulibacter sp. strain I11.</title>
        <authorList>
            <person name="Almeida B."/>
            <person name="Kjeldal H."/>
            <person name="Lolas I."/>
            <person name="Knudsen A.D."/>
            <person name="Carvalho G."/>
            <person name="Nielsen K.L."/>
            <person name="Barreto Crespo M.T."/>
            <person name="Stensballe A."/>
            <person name="Nielsen J.L."/>
        </authorList>
    </citation>
    <scope>NUCLEOTIDE SEQUENCE [LARGE SCALE GENOMIC DNA]</scope>
    <source>
        <strain evidence="1 2">I11</strain>
    </source>
</reference>